<feature type="region of interest" description="Disordered" evidence="1">
    <location>
        <begin position="715"/>
        <end position="748"/>
    </location>
</feature>
<sequence length="957" mass="107499">MAQSSRVILRMSFEEEDYPSNLKAVQESRGDITKASVESIVETESTADSCEVYRGSDDGFQCESCYHRPSHWTYEVEPIVMMHKKHDLIGRPEGLSFAPCKCSNKPRVGNYGDEDKSLEGNRPGVSVPLETWLQEKEHVGPNVIFKGLETVSGGAELGLDSLSLSSNEPEAVVDADEALLDGNTVSTGTLGIKNKLRIQSHLPNENEEIPIDLEEEFCGTTANFIFLANLSARFACPFAKLDLAAYRTCMIVNRGDVSGIRDHLEKRHGLQNLPRFDYKVDPSTYWEGLFTSVLSHDQEQYIEPQHHSPYFDFSTLLQDASDLRRTKRNGVTIDKRDCAPLPSEDKNGLLWISADQKLDLHSRYSANNSDDLSALMVLDYLSAVLISDEAAKRWLATESQHLASYTQYGINTGTRSGAKEQHNKGPPASNSCSSGAAVSSKKSRQKRSEKKKQYRLLRYVGDRGSGDEDDEKAPEKRKPQSGTSRYLKKLWRCPYSIIRCENHKKCWLDRRGEIMRQDVAGIREHLTRAHFQNNLPKDLTADFAPTWKDLFEGCLKESCHENWSSLGFHATAGLAHIDDPEIFKCPGAGGLENATYLKDDNFEPEALFVGNFDEEVGARNNFSQVEESVSFGELEPVLNTHTLADSQDSVPRYDIGQQPGYSLLEENWSIPQKIGPQEHSMIPTQAADAVKTEADTINPQPVGISAILEGAVEQSRVTQSQNSTVLSPPRLGKRPANTPHKANSNDDNLRNEILAPQTGDLEMVIKVRHRPAVDTEGALAVRTMKFRSLEELRSGFVGRMRKQFHGSSFDWAHPRWQLQGLKTGARVSCIQDLEEELTRGNNMYYLVDYDQANAKETRTSGSSREAPIATSTSMVRVCRTSRQKHVMTNVDFNTNPKDFNKNTTAKLVERSTPPTSQQTFACIAFMMFRYLDIETPIAHRKPLYIHVRTKLHREYHI</sequence>
<comment type="caution">
    <text evidence="2">The sequence shown here is derived from an EMBL/GenBank/DDBJ whole genome shotgun (WGS) entry which is preliminary data.</text>
</comment>
<reference evidence="2 3" key="1">
    <citation type="submission" date="2020-01" db="EMBL/GenBank/DDBJ databases">
        <authorList>
            <person name="Palmer J.M."/>
        </authorList>
    </citation>
    <scope>NUCLEOTIDE SEQUENCE [LARGE SCALE GENOMIC DNA]</scope>
    <source>
        <strain evidence="2 3">TWF970</strain>
    </source>
</reference>
<feature type="compositionally biased region" description="Polar residues" evidence="1">
    <location>
        <begin position="715"/>
        <end position="726"/>
    </location>
</feature>
<dbReference type="OrthoDB" id="5332818at2759"/>
<feature type="compositionally biased region" description="Low complexity" evidence="1">
    <location>
        <begin position="428"/>
        <end position="440"/>
    </location>
</feature>
<dbReference type="AlphaFoldDB" id="A0A7C8RHI4"/>
<proteinExistence type="predicted"/>
<organism evidence="2 3">
    <name type="scientific">Orbilia oligospora</name>
    <name type="common">Nematode-trapping fungus</name>
    <name type="synonym">Arthrobotrys oligospora</name>
    <dbReference type="NCBI Taxonomy" id="2813651"/>
    <lineage>
        <taxon>Eukaryota</taxon>
        <taxon>Fungi</taxon>
        <taxon>Dikarya</taxon>
        <taxon>Ascomycota</taxon>
        <taxon>Pezizomycotina</taxon>
        <taxon>Orbiliomycetes</taxon>
        <taxon>Orbiliales</taxon>
        <taxon>Orbiliaceae</taxon>
        <taxon>Orbilia</taxon>
    </lineage>
</organism>
<name>A0A7C8RHI4_ORBOL</name>
<accession>A0A7C8RHI4</accession>
<evidence type="ECO:0000313" key="3">
    <source>
        <dbReference type="Proteomes" id="UP000474640"/>
    </source>
</evidence>
<gene>
    <name evidence="2" type="ORF">TWF970_000050</name>
</gene>
<dbReference type="EMBL" id="JAABOJ010000001">
    <property type="protein sequence ID" value="KAF3290787.1"/>
    <property type="molecule type" value="Genomic_DNA"/>
</dbReference>
<feature type="compositionally biased region" description="Basic residues" evidence="1">
    <location>
        <begin position="441"/>
        <end position="455"/>
    </location>
</feature>
<dbReference type="Proteomes" id="UP000474640">
    <property type="component" value="Unassembled WGS sequence"/>
</dbReference>
<protein>
    <submittedName>
        <fullName evidence="2">Uncharacterized protein</fullName>
    </submittedName>
</protein>
<feature type="region of interest" description="Disordered" evidence="1">
    <location>
        <begin position="413"/>
        <end position="481"/>
    </location>
</feature>
<evidence type="ECO:0000256" key="1">
    <source>
        <dbReference type="SAM" id="MobiDB-lite"/>
    </source>
</evidence>
<evidence type="ECO:0000313" key="2">
    <source>
        <dbReference type="EMBL" id="KAF3290787.1"/>
    </source>
</evidence>